<gene>
    <name evidence="2" type="ORF">MMIC_P2326</name>
</gene>
<keyword evidence="1" id="KW-0812">Transmembrane</keyword>
<dbReference type="Proteomes" id="UP000231632">
    <property type="component" value="Unassembled WGS sequence"/>
</dbReference>
<feature type="transmembrane region" description="Helical" evidence="1">
    <location>
        <begin position="72"/>
        <end position="97"/>
    </location>
</feature>
<feature type="transmembrane region" description="Helical" evidence="1">
    <location>
        <begin position="6"/>
        <end position="26"/>
    </location>
</feature>
<feature type="transmembrane region" description="Helical" evidence="1">
    <location>
        <begin position="33"/>
        <end position="52"/>
    </location>
</feature>
<dbReference type="AlphaFoldDB" id="A0A1L8CQZ9"/>
<evidence type="ECO:0000313" key="2">
    <source>
        <dbReference type="EMBL" id="GAV21342.1"/>
    </source>
</evidence>
<accession>A0A1L8CQZ9</accession>
<dbReference type="EMBL" id="BDFD01000028">
    <property type="protein sequence ID" value="GAV21342.1"/>
    <property type="molecule type" value="Genomic_DNA"/>
</dbReference>
<dbReference type="OrthoDB" id="5297075at2"/>
<name>A0A1L8CQZ9_9PROT</name>
<proteinExistence type="predicted"/>
<evidence type="ECO:0000256" key="1">
    <source>
        <dbReference type="SAM" id="Phobius"/>
    </source>
</evidence>
<sequence>MDIALIAGIFLTSAGILALLILFMTFEPDYLKKLAIGAVALFVLPLLIALVGNSMGWFDVYTIEIVTLRQGALSVFIAAAYGVMVGVLLNSIKIYLINLWRGMRSSKQKPEE</sequence>
<evidence type="ECO:0000313" key="3">
    <source>
        <dbReference type="Proteomes" id="UP000231632"/>
    </source>
</evidence>
<keyword evidence="1" id="KW-0472">Membrane</keyword>
<dbReference type="RefSeq" id="WP_072660639.1">
    <property type="nucleotide sequence ID" value="NZ_BDFD01000028.1"/>
</dbReference>
<keyword evidence="3" id="KW-1185">Reference proteome</keyword>
<keyword evidence="1" id="KW-1133">Transmembrane helix</keyword>
<reference evidence="2 3" key="1">
    <citation type="journal article" date="2017" name="Arch. Microbiol.">
        <title>Mariprofundus micogutta sp. nov., a novel iron-oxidizing zetaproteobacterium isolated from a deep-sea hydrothermal field at the Bayonnaise knoll of the Izu-Ogasawara arc, and a description of Mariprofundales ord. nov. and Zetaproteobacteria classis nov.</title>
        <authorList>
            <person name="Makita H."/>
            <person name="Tanaka E."/>
            <person name="Mitsunobu S."/>
            <person name="Miyazaki M."/>
            <person name="Nunoura T."/>
            <person name="Uematsu K."/>
            <person name="Takaki Y."/>
            <person name="Nishi S."/>
            <person name="Shimamura S."/>
            <person name="Takai K."/>
        </authorList>
    </citation>
    <scope>NUCLEOTIDE SEQUENCE [LARGE SCALE GENOMIC DNA]</scope>
    <source>
        <strain evidence="2 3">ET2</strain>
    </source>
</reference>
<comment type="caution">
    <text evidence="2">The sequence shown here is derived from an EMBL/GenBank/DDBJ whole genome shotgun (WGS) entry which is preliminary data.</text>
</comment>
<organism evidence="2 3">
    <name type="scientific">Mariprofundus micogutta</name>
    <dbReference type="NCBI Taxonomy" id="1921010"/>
    <lineage>
        <taxon>Bacteria</taxon>
        <taxon>Pseudomonadati</taxon>
        <taxon>Pseudomonadota</taxon>
        <taxon>Candidatius Mariprofundia</taxon>
        <taxon>Mariprofundales</taxon>
        <taxon>Mariprofundaceae</taxon>
        <taxon>Mariprofundus</taxon>
    </lineage>
</organism>
<protein>
    <submittedName>
        <fullName evidence="2">Uncharacterized protein</fullName>
    </submittedName>
</protein>
<dbReference type="STRING" id="1921010.MMIC_P2326"/>